<feature type="signal peptide" evidence="1">
    <location>
        <begin position="1"/>
        <end position="23"/>
    </location>
</feature>
<reference evidence="2" key="1">
    <citation type="submission" date="2023-03" db="EMBL/GenBank/DDBJ databases">
        <title>Massive genome expansion in bonnet fungi (Mycena s.s.) driven by repeated elements and novel gene families across ecological guilds.</title>
        <authorList>
            <consortium name="Lawrence Berkeley National Laboratory"/>
            <person name="Harder C.B."/>
            <person name="Miyauchi S."/>
            <person name="Viragh M."/>
            <person name="Kuo A."/>
            <person name="Thoen E."/>
            <person name="Andreopoulos B."/>
            <person name="Lu D."/>
            <person name="Skrede I."/>
            <person name="Drula E."/>
            <person name="Henrissat B."/>
            <person name="Morin E."/>
            <person name="Kohler A."/>
            <person name="Barry K."/>
            <person name="LaButti K."/>
            <person name="Morin E."/>
            <person name="Salamov A."/>
            <person name="Lipzen A."/>
            <person name="Mereny Z."/>
            <person name="Hegedus B."/>
            <person name="Baldrian P."/>
            <person name="Stursova M."/>
            <person name="Weitz H."/>
            <person name="Taylor A."/>
            <person name="Grigoriev I.V."/>
            <person name="Nagy L.G."/>
            <person name="Martin F."/>
            <person name="Kauserud H."/>
        </authorList>
    </citation>
    <scope>NUCLEOTIDE SEQUENCE</scope>
    <source>
        <strain evidence="2">CBHHK002</strain>
    </source>
</reference>
<sequence>MILAVFQVAIATIFFDYVPQSDTETVTDALSSYPNREDIDPRNFETIQKIYNLTVFPANAKIITEGAPAVPSGLFNENATGRVTPVGEFFGFQDSFEYFFGLAPLPFGVPPNGAITNATLVEFASGCPEVAASTVYLNVSTINPDNSTGPFIAVLKQVAFWRFDAEGAVLKYDAWIPNLDPFTNLLHGFDSNSVAGMTNIIGGICQLQETTCVGNNAVYNGVNDCVQTLTAKPFGRSDEAWGDNVVCRQIHVLLTKIRPEVHCAHVGPTGGGKCIDVAYNDVYFNDEFLFDAPLGTPFTCNDSGL</sequence>
<keyword evidence="1" id="KW-0732">Signal</keyword>
<organism evidence="2 3">
    <name type="scientific">Mycena albidolilacea</name>
    <dbReference type="NCBI Taxonomy" id="1033008"/>
    <lineage>
        <taxon>Eukaryota</taxon>
        <taxon>Fungi</taxon>
        <taxon>Dikarya</taxon>
        <taxon>Basidiomycota</taxon>
        <taxon>Agaricomycotina</taxon>
        <taxon>Agaricomycetes</taxon>
        <taxon>Agaricomycetidae</taxon>
        <taxon>Agaricales</taxon>
        <taxon>Marasmiineae</taxon>
        <taxon>Mycenaceae</taxon>
        <taxon>Mycena</taxon>
    </lineage>
</organism>
<dbReference type="EMBL" id="JARIHO010000041">
    <property type="protein sequence ID" value="KAJ7327631.1"/>
    <property type="molecule type" value="Genomic_DNA"/>
</dbReference>
<proteinExistence type="predicted"/>
<protein>
    <submittedName>
        <fullName evidence="2">Uncharacterized protein</fullName>
    </submittedName>
</protein>
<accession>A0AAD6ZL47</accession>
<name>A0AAD6ZL47_9AGAR</name>
<dbReference type="Proteomes" id="UP001218218">
    <property type="component" value="Unassembled WGS sequence"/>
</dbReference>
<keyword evidence="3" id="KW-1185">Reference proteome</keyword>
<gene>
    <name evidence="2" type="ORF">DFH08DRAFT_926192</name>
</gene>
<feature type="chain" id="PRO_5042268556" evidence="1">
    <location>
        <begin position="24"/>
        <end position="305"/>
    </location>
</feature>
<evidence type="ECO:0000256" key="1">
    <source>
        <dbReference type="SAM" id="SignalP"/>
    </source>
</evidence>
<dbReference type="AlphaFoldDB" id="A0AAD6ZL47"/>
<comment type="caution">
    <text evidence="2">The sequence shown here is derived from an EMBL/GenBank/DDBJ whole genome shotgun (WGS) entry which is preliminary data.</text>
</comment>
<evidence type="ECO:0000313" key="2">
    <source>
        <dbReference type="EMBL" id="KAJ7327631.1"/>
    </source>
</evidence>
<evidence type="ECO:0000313" key="3">
    <source>
        <dbReference type="Proteomes" id="UP001218218"/>
    </source>
</evidence>